<dbReference type="InterPro" id="IPR002156">
    <property type="entry name" value="RNaseH_domain"/>
</dbReference>
<dbReference type="Proteomes" id="UP001189122">
    <property type="component" value="Unassembled WGS sequence"/>
</dbReference>
<dbReference type="Gene3D" id="3.30.420.10">
    <property type="entry name" value="Ribonuclease H-like superfamily/Ribonuclease H"/>
    <property type="match status" value="1"/>
</dbReference>
<dbReference type="Pfam" id="PF13456">
    <property type="entry name" value="RVT_3"/>
    <property type="match status" value="1"/>
</dbReference>
<evidence type="ECO:0000313" key="2">
    <source>
        <dbReference type="EMBL" id="CAA2622763.1"/>
    </source>
</evidence>
<dbReference type="PANTHER" id="PTHR47723">
    <property type="entry name" value="OS05G0353850 PROTEIN"/>
    <property type="match status" value="1"/>
</dbReference>
<sequence length="134" mass="15148">MPLIVWRVGRGAISAWYDTWLEDTPLAKISTQVVRWRLPLVEHLKLNVDGAVRGNPRLAGGGGILRDHTESIIFAFSYFYNIQTNIAVEAMAIRDSLLLYEERNLHDIIVESDSRVLVQMLGAGSCSHWRLQST</sequence>
<dbReference type="EMBL" id="CACRZD030000006">
    <property type="protein sequence ID" value="CAA6662395.1"/>
    <property type="molecule type" value="Genomic_DNA"/>
</dbReference>
<evidence type="ECO:0000259" key="1">
    <source>
        <dbReference type="Pfam" id="PF13456"/>
    </source>
</evidence>
<dbReference type="InterPro" id="IPR044730">
    <property type="entry name" value="RNase_H-like_dom_plant"/>
</dbReference>
<accession>A0A7I8IXI9</accession>
<dbReference type="AlphaFoldDB" id="A0A7I8IXI9"/>
<name>A0A7I8IXI9_SPIIN</name>
<gene>
    <name evidence="2" type="ORF">SI7747_06008787</name>
</gene>
<dbReference type="GO" id="GO:0003676">
    <property type="term" value="F:nucleic acid binding"/>
    <property type="evidence" value="ECO:0007669"/>
    <property type="project" value="InterPro"/>
</dbReference>
<dbReference type="CDD" id="cd06222">
    <property type="entry name" value="RNase_H_like"/>
    <property type="match status" value="1"/>
</dbReference>
<dbReference type="EMBL" id="LR743593">
    <property type="protein sequence ID" value="CAA2622763.1"/>
    <property type="molecule type" value="Genomic_DNA"/>
</dbReference>
<evidence type="ECO:0000313" key="3">
    <source>
        <dbReference type="Proteomes" id="UP001189122"/>
    </source>
</evidence>
<dbReference type="InterPro" id="IPR036397">
    <property type="entry name" value="RNaseH_sf"/>
</dbReference>
<dbReference type="PANTHER" id="PTHR47723:SF19">
    <property type="entry name" value="POLYNUCLEOTIDYL TRANSFERASE, RIBONUCLEASE H-LIKE SUPERFAMILY PROTEIN"/>
    <property type="match status" value="1"/>
</dbReference>
<feature type="domain" description="RNase H type-1" evidence="1">
    <location>
        <begin position="47"/>
        <end position="123"/>
    </location>
</feature>
<protein>
    <recommendedName>
        <fullName evidence="1">RNase H type-1 domain-containing protein</fullName>
    </recommendedName>
</protein>
<dbReference type="GO" id="GO:0004523">
    <property type="term" value="F:RNA-DNA hybrid ribonuclease activity"/>
    <property type="evidence" value="ECO:0007669"/>
    <property type="project" value="InterPro"/>
</dbReference>
<reference evidence="2 3" key="1">
    <citation type="submission" date="2019-12" db="EMBL/GenBank/DDBJ databases">
        <authorList>
            <person name="Scholz U."/>
            <person name="Mascher M."/>
            <person name="Fiebig A."/>
        </authorList>
    </citation>
    <scope>NUCLEOTIDE SEQUENCE</scope>
</reference>
<dbReference type="SUPFAM" id="SSF53098">
    <property type="entry name" value="Ribonuclease H-like"/>
    <property type="match status" value="1"/>
</dbReference>
<proteinExistence type="predicted"/>
<dbReference type="InterPro" id="IPR012337">
    <property type="entry name" value="RNaseH-like_sf"/>
</dbReference>
<dbReference type="InterPro" id="IPR053151">
    <property type="entry name" value="RNase_H-like"/>
</dbReference>
<organism evidence="2">
    <name type="scientific">Spirodela intermedia</name>
    <name type="common">Intermediate duckweed</name>
    <dbReference type="NCBI Taxonomy" id="51605"/>
    <lineage>
        <taxon>Eukaryota</taxon>
        <taxon>Viridiplantae</taxon>
        <taxon>Streptophyta</taxon>
        <taxon>Embryophyta</taxon>
        <taxon>Tracheophyta</taxon>
        <taxon>Spermatophyta</taxon>
        <taxon>Magnoliopsida</taxon>
        <taxon>Liliopsida</taxon>
        <taxon>Araceae</taxon>
        <taxon>Lemnoideae</taxon>
        <taxon>Spirodela</taxon>
    </lineage>
</organism>
<keyword evidence="3" id="KW-1185">Reference proteome</keyword>